<dbReference type="GO" id="GO:0016887">
    <property type="term" value="F:ATP hydrolysis activity"/>
    <property type="evidence" value="ECO:0007669"/>
    <property type="project" value="InterPro"/>
</dbReference>
<dbReference type="PROSITE" id="PS00674">
    <property type="entry name" value="AAA"/>
    <property type="match status" value="1"/>
</dbReference>
<proteinExistence type="inferred from homology"/>
<comment type="cofactor">
    <cofactor evidence="1">
        <name>Mg(2+)</name>
        <dbReference type="ChEBI" id="CHEBI:18420"/>
    </cofactor>
</comment>
<protein>
    <submittedName>
        <fullName evidence="9">Putative mitochondrial chaperone BCS1-B</fullName>
    </submittedName>
</protein>
<dbReference type="PANTHER" id="PTHR23070">
    <property type="entry name" value="BCS1 AAA-TYPE ATPASE"/>
    <property type="match status" value="1"/>
</dbReference>
<dbReference type="EMBL" id="GEVK01002222">
    <property type="protein sequence ID" value="JAU50610.1"/>
    <property type="molecule type" value="Transcribed_RNA"/>
</dbReference>
<keyword evidence="7" id="KW-0547">Nucleotide-binding</keyword>
<dbReference type="InterPro" id="IPR003593">
    <property type="entry name" value="AAA+_ATPase"/>
</dbReference>
<dbReference type="InterPro" id="IPR003960">
    <property type="entry name" value="ATPase_AAA_CS"/>
</dbReference>
<dbReference type="AlphaFoldDB" id="A0A1J3G2U6"/>
<evidence type="ECO:0000256" key="7">
    <source>
        <dbReference type="RuleBase" id="RU003651"/>
    </source>
</evidence>
<dbReference type="Pfam" id="PF25568">
    <property type="entry name" value="AAA_lid_At3g28540"/>
    <property type="match status" value="1"/>
</dbReference>
<sequence length="457" mass="51992">MSSSTSSSSAESHLATAKTALTAVASVAAAAMLTRSIVQDYMPDEVHEFISFGIRRFFSYFSYQMTAVIEQGSAGIEYNELFEAAESYLSTKISNSTRRIKVNKLEKQSSLNVTVERDEEVGDTFDGVKLSWILHVDKKDFRNLGDLTSSALKSEVRYYELRFNKKFKNLVLESYLPFVVKEAALMKQKVKTLKIFTRNVYSAEWTSVSLDHPSTFRTLAMDPETKRDLVEDLDRFVARKSFYERVGKAWKRGYLLYGPPGTGKSSLIAAMANHLGFDIYDLDLTSVNSNAELRKLLMSTANRSILIVEDIDCSIEFKDRTVDEPSHEYDDSVHKTVTLSGLLNFVDGLWSSCGNERIIVFTTNYTEKLDPALLRPGRMDMHIHMSYCTPAAFKVLAWNYLEIEQHVLFEQIEEYIRDIQVTPAEIAEQLMRSDSVDKVLQGLIVFLKTKKMENDNI</sequence>
<dbReference type="CDD" id="cd19510">
    <property type="entry name" value="RecA-like_BCS1"/>
    <property type="match status" value="1"/>
</dbReference>
<evidence type="ECO:0000256" key="1">
    <source>
        <dbReference type="ARBA" id="ARBA00001946"/>
    </source>
</evidence>
<dbReference type="GO" id="GO:0006950">
    <property type="term" value="P:response to stress"/>
    <property type="evidence" value="ECO:0007669"/>
    <property type="project" value="UniProtKB-ARBA"/>
</dbReference>
<evidence type="ECO:0000259" key="8">
    <source>
        <dbReference type="SMART" id="SM00382"/>
    </source>
</evidence>
<dbReference type="InterPro" id="IPR058017">
    <property type="entry name" value="At3g28540-like_C"/>
</dbReference>
<evidence type="ECO:0000313" key="9">
    <source>
        <dbReference type="EMBL" id="JAU50610.1"/>
    </source>
</evidence>
<dbReference type="SMART" id="SM00382">
    <property type="entry name" value="AAA"/>
    <property type="match status" value="1"/>
</dbReference>
<evidence type="ECO:0000256" key="6">
    <source>
        <dbReference type="ARBA" id="ARBA00049360"/>
    </source>
</evidence>
<name>A0A1J3G2U6_NOCCA</name>
<comment type="similarity">
    <text evidence="2">Belongs to the AAA ATPase family. BCS1 subfamily.</text>
</comment>
<accession>A0A1J3G2U6</accession>
<feature type="domain" description="AAA+ ATPase" evidence="8">
    <location>
        <begin position="250"/>
        <end position="389"/>
    </location>
</feature>
<dbReference type="Gene3D" id="6.10.280.40">
    <property type="match status" value="1"/>
</dbReference>
<dbReference type="InterPro" id="IPR003959">
    <property type="entry name" value="ATPase_AAA_core"/>
</dbReference>
<dbReference type="Pfam" id="PF00004">
    <property type="entry name" value="AAA"/>
    <property type="match status" value="1"/>
</dbReference>
<reference evidence="9" key="1">
    <citation type="submission" date="2016-07" db="EMBL/GenBank/DDBJ databases">
        <title>De novo transcriptome assembly of four accessions of the metal hyperaccumulator plant Noccaea caerulescens.</title>
        <authorList>
            <person name="Blande D."/>
            <person name="Halimaa P."/>
            <person name="Tervahauta A.I."/>
            <person name="Aarts M.G."/>
            <person name="Karenlampi S.O."/>
        </authorList>
    </citation>
    <scope>NUCLEOTIDE SEQUENCE</scope>
</reference>
<evidence type="ECO:0000256" key="2">
    <source>
        <dbReference type="ARBA" id="ARBA00007448"/>
    </source>
</evidence>
<comment type="catalytic activity">
    <reaction evidence="6">
        <text>ATP + H2O = ADP + phosphate + H(+)</text>
        <dbReference type="Rhea" id="RHEA:13065"/>
        <dbReference type="ChEBI" id="CHEBI:15377"/>
        <dbReference type="ChEBI" id="CHEBI:15378"/>
        <dbReference type="ChEBI" id="CHEBI:30616"/>
        <dbReference type="ChEBI" id="CHEBI:43474"/>
        <dbReference type="ChEBI" id="CHEBI:456216"/>
    </reaction>
</comment>
<gene>
    <name evidence="9" type="ORF">LC_TR9837_c0_g1_i1_g.34711</name>
</gene>
<evidence type="ECO:0000256" key="3">
    <source>
        <dbReference type="ARBA" id="ARBA00022801"/>
    </source>
</evidence>
<dbReference type="Pfam" id="PF14363">
    <property type="entry name" value="AAA_assoc"/>
    <property type="match status" value="1"/>
</dbReference>
<organism evidence="9">
    <name type="scientific">Noccaea caerulescens</name>
    <name type="common">Alpine penny-cress</name>
    <name type="synonym">Thlaspi caerulescens</name>
    <dbReference type="NCBI Taxonomy" id="107243"/>
    <lineage>
        <taxon>Eukaryota</taxon>
        <taxon>Viridiplantae</taxon>
        <taxon>Streptophyta</taxon>
        <taxon>Embryophyta</taxon>
        <taxon>Tracheophyta</taxon>
        <taxon>Spermatophyta</taxon>
        <taxon>Magnoliopsida</taxon>
        <taxon>eudicotyledons</taxon>
        <taxon>Gunneridae</taxon>
        <taxon>Pentapetalae</taxon>
        <taxon>rosids</taxon>
        <taxon>malvids</taxon>
        <taxon>Brassicales</taxon>
        <taxon>Brassicaceae</taxon>
        <taxon>Coluteocarpeae</taxon>
        <taxon>Noccaea</taxon>
    </lineage>
</organism>
<dbReference type="Gene3D" id="3.40.50.300">
    <property type="entry name" value="P-loop containing nucleotide triphosphate hydrolases"/>
    <property type="match status" value="1"/>
</dbReference>
<dbReference type="InterPro" id="IPR025753">
    <property type="entry name" value="AAA_N_dom"/>
</dbReference>
<keyword evidence="3" id="KW-0378">Hydrolase</keyword>
<dbReference type="InterPro" id="IPR050747">
    <property type="entry name" value="Mitochondrial_chaperone_BCS1"/>
</dbReference>
<dbReference type="InterPro" id="IPR027417">
    <property type="entry name" value="P-loop_NTPase"/>
</dbReference>
<keyword evidence="4 7" id="KW-0067">ATP-binding</keyword>
<evidence type="ECO:0000256" key="4">
    <source>
        <dbReference type="ARBA" id="ARBA00022840"/>
    </source>
</evidence>
<dbReference type="GO" id="GO:0005524">
    <property type="term" value="F:ATP binding"/>
    <property type="evidence" value="ECO:0007669"/>
    <property type="project" value="UniProtKB-KW"/>
</dbReference>
<dbReference type="SUPFAM" id="SSF52540">
    <property type="entry name" value="P-loop containing nucleoside triphosphate hydrolases"/>
    <property type="match status" value="1"/>
</dbReference>
<evidence type="ECO:0000256" key="5">
    <source>
        <dbReference type="ARBA" id="ARBA00022842"/>
    </source>
</evidence>
<keyword evidence="5" id="KW-0460">Magnesium</keyword>